<name>A0AAE3VC27_9FIRM</name>
<evidence type="ECO:0000313" key="2">
    <source>
        <dbReference type="Proteomes" id="UP001241537"/>
    </source>
</evidence>
<gene>
    <name evidence="1" type="ORF">J2S20_002170</name>
</gene>
<reference evidence="1" key="1">
    <citation type="submission" date="2023-07" db="EMBL/GenBank/DDBJ databases">
        <title>Genomic Encyclopedia of Type Strains, Phase IV (KMG-IV): sequencing the most valuable type-strain genomes for metagenomic binning, comparative biology and taxonomic classification.</title>
        <authorList>
            <person name="Goeker M."/>
        </authorList>
    </citation>
    <scope>NUCLEOTIDE SEQUENCE</scope>
    <source>
        <strain evidence="1">DSM 19659</strain>
    </source>
</reference>
<comment type="caution">
    <text evidence="1">The sequence shown here is derived from an EMBL/GenBank/DDBJ whole genome shotgun (WGS) entry which is preliminary data.</text>
</comment>
<evidence type="ECO:0000313" key="1">
    <source>
        <dbReference type="EMBL" id="MDQ0153450.1"/>
    </source>
</evidence>
<dbReference type="AlphaFoldDB" id="A0AAE3VC27"/>
<keyword evidence="2" id="KW-1185">Reference proteome</keyword>
<sequence>MISRHDCWRIIVNGNNHTLFLYHKNTEKRFFKDPHPSIIPGYHSQAYRSKTILGYLEYIISHDEYRDEHPCTEKAAPEAVPVYSAPS</sequence>
<proteinExistence type="predicted"/>
<protein>
    <submittedName>
        <fullName evidence="1">Uncharacterized protein</fullName>
    </submittedName>
</protein>
<organism evidence="1 2">
    <name type="scientific">Moryella indoligenes</name>
    <dbReference type="NCBI Taxonomy" id="371674"/>
    <lineage>
        <taxon>Bacteria</taxon>
        <taxon>Bacillati</taxon>
        <taxon>Bacillota</taxon>
        <taxon>Clostridia</taxon>
        <taxon>Lachnospirales</taxon>
        <taxon>Lachnospiraceae</taxon>
        <taxon>Moryella</taxon>
    </lineage>
</organism>
<accession>A0AAE3VC27</accession>
<dbReference type="Proteomes" id="UP001241537">
    <property type="component" value="Unassembled WGS sequence"/>
</dbReference>
<dbReference type="EMBL" id="JAUSTO010000020">
    <property type="protein sequence ID" value="MDQ0153450.1"/>
    <property type="molecule type" value="Genomic_DNA"/>
</dbReference>